<dbReference type="AlphaFoldDB" id="A0A8H2ZNU1"/>
<reference evidence="1" key="1">
    <citation type="submission" date="2020-10" db="EMBL/GenBank/DDBJ databases">
        <authorList>
            <person name="Kusch S."/>
        </authorList>
    </citation>
    <scope>NUCLEOTIDE SEQUENCE</scope>
    <source>
        <strain evidence="1">SwB9</strain>
    </source>
</reference>
<protein>
    <submittedName>
        <fullName evidence="1">D77d11bd-722a-4cba-9254-6d91f0047e5b-CDS</fullName>
    </submittedName>
</protein>
<evidence type="ECO:0000313" key="1">
    <source>
        <dbReference type="EMBL" id="CAD6441300.1"/>
    </source>
</evidence>
<sequence length="135" mass="14887">MFPRTHPHSLASQSSTMLTDWTMYISSISAPIRNLEVSTESPRIVHDTHSSTVQLAAMLDEPLSFIYSYVVLCGFESASLSVLAINHVVENRGLSIYSNCLPGMQKNDAGNPNETDMNVLKLFASNTTLTCNPHR</sequence>
<dbReference type="EMBL" id="CAJHIA010000004">
    <property type="protein sequence ID" value="CAD6441300.1"/>
    <property type="molecule type" value="Genomic_DNA"/>
</dbReference>
<keyword evidence="2" id="KW-1185">Reference proteome</keyword>
<dbReference type="Proteomes" id="UP000624404">
    <property type="component" value="Unassembled WGS sequence"/>
</dbReference>
<organism evidence="1 2">
    <name type="scientific">Sclerotinia trifoliorum</name>
    <dbReference type="NCBI Taxonomy" id="28548"/>
    <lineage>
        <taxon>Eukaryota</taxon>
        <taxon>Fungi</taxon>
        <taxon>Dikarya</taxon>
        <taxon>Ascomycota</taxon>
        <taxon>Pezizomycotina</taxon>
        <taxon>Leotiomycetes</taxon>
        <taxon>Helotiales</taxon>
        <taxon>Sclerotiniaceae</taxon>
        <taxon>Sclerotinia</taxon>
    </lineage>
</organism>
<gene>
    <name evidence="1" type="ORF">SCLTRI_LOCUS1089</name>
</gene>
<accession>A0A8H2ZNU1</accession>
<proteinExistence type="predicted"/>
<comment type="caution">
    <text evidence="1">The sequence shown here is derived from an EMBL/GenBank/DDBJ whole genome shotgun (WGS) entry which is preliminary data.</text>
</comment>
<name>A0A8H2ZNU1_9HELO</name>
<evidence type="ECO:0000313" key="2">
    <source>
        <dbReference type="Proteomes" id="UP000624404"/>
    </source>
</evidence>